<dbReference type="GO" id="GO:0003713">
    <property type="term" value="F:transcription coactivator activity"/>
    <property type="evidence" value="ECO:0007669"/>
    <property type="project" value="TreeGrafter"/>
</dbReference>
<dbReference type="PANTHER" id="PTHR21680">
    <property type="entry name" value="COILED-COIL DOMAIN-CONTAINING PROTEIN 124"/>
    <property type="match status" value="1"/>
</dbReference>
<evidence type="ECO:0008006" key="8">
    <source>
        <dbReference type="Google" id="ProtNLM"/>
    </source>
</evidence>
<feature type="region of interest" description="Disordered" evidence="3">
    <location>
        <begin position="144"/>
        <end position="167"/>
    </location>
</feature>
<keyword evidence="2" id="KW-0175">Coiled coil</keyword>
<organism evidence="6 7">
    <name type="scientific">Mortierella alpina</name>
    <name type="common">Oleaginous fungus</name>
    <name type="synonym">Mortierella renispora</name>
    <dbReference type="NCBI Taxonomy" id="64518"/>
    <lineage>
        <taxon>Eukaryota</taxon>
        <taxon>Fungi</taxon>
        <taxon>Fungi incertae sedis</taxon>
        <taxon>Mucoromycota</taxon>
        <taxon>Mortierellomycotina</taxon>
        <taxon>Mortierellomycetes</taxon>
        <taxon>Mortierellales</taxon>
        <taxon>Mortierellaceae</taxon>
        <taxon>Mortierella</taxon>
    </lineage>
</organism>
<dbReference type="GO" id="GO:0005634">
    <property type="term" value="C:nucleus"/>
    <property type="evidence" value="ECO:0007669"/>
    <property type="project" value="TreeGrafter"/>
</dbReference>
<evidence type="ECO:0000259" key="4">
    <source>
        <dbReference type="Pfam" id="PF06244"/>
    </source>
</evidence>
<dbReference type="GO" id="GO:0006366">
    <property type="term" value="P:transcription by RNA polymerase II"/>
    <property type="evidence" value="ECO:0007669"/>
    <property type="project" value="TreeGrafter"/>
</dbReference>
<dbReference type="PANTHER" id="PTHR21680:SF0">
    <property type="entry name" value="COILED-COIL DOMAIN-CONTAINING PROTEIN 124"/>
    <property type="match status" value="1"/>
</dbReference>
<protein>
    <recommendedName>
        <fullName evidence="8">DUF1014-domain-containing protein</fullName>
    </recommendedName>
</protein>
<dbReference type="Pfam" id="PF22048">
    <property type="entry name" value="LSO1_2-like"/>
    <property type="match status" value="1"/>
</dbReference>
<name>A0A9P8CV06_MORAP</name>
<dbReference type="InterPro" id="IPR054414">
    <property type="entry name" value="Ccdc124/Oxs1_C"/>
</dbReference>
<feature type="compositionally biased region" description="Basic and acidic residues" evidence="3">
    <location>
        <begin position="63"/>
        <end position="86"/>
    </location>
</feature>
<gene>
    <name evidence="6" type="ORF">KVV02_002602</name>
</gene>
<comment type="similarity">
    <text evidence="1">Belongs to the CCDC124 family.</text>
</comment>
<evidence type="ECO:0000256" key="1">
    <source>
        <dbReference type="ARBA" id="ARBA00008296"/>
    </source>
</evidence>
<comment type="caution">
    <text evidence="6">The sequence shown here is derived from an EMBL/GenBank/DDBJ whole genome shotgun (WGS) entry which is preliminary data.</text>
</comment>
<evidence type="ECO:0000256" key="3">
    <source>
        <dbReference type="SAM" id="MobiDB-lite"/>
    </source>
</evidence>
<reference evidence="6" key="1">
    <citation type="submission" date="2021-07" db="EMBL/GenBank/DDBJ databases">
        <title>Draft genome of Mortierella alpina, strain LL118, isolated from an aspen leaf litter sample.</title>
        <authorList>
            <person name="Yang S."/>
            <person name="Vinatzer B.A."/>
        </authorList>
    </citation>
    <scope>NUCLEOTIDE SEQUENCE</scope>
    <source>
        <strain evidence="6">LL118</strain>
    </source>
</reference>
<feature type="region of interest" description="Disordered" evidence="3">
    <location>
        <begin position="46"/>
        <end position="124"/>
    </location>
</feature>
<dbReference type="AlphaFoldDB" id="A0A9P8CV06"/>
<dbReference type="EMBL" id="JAIFTL010000599">
    <property type="protein sequence ID" value="KAG9319134.1"/>
    <property type="molecule type" value="Genomic_DNA"/>
</dbReference>
<dbReference type="Proteomes" id="UP000717515">
    <property type="component" value="Unassembled WGS sequence"/>
</dbReference>
<feature type="domain" description="Coiled-coil" evidence="4">
    <location>
        <begin position="126"/>
        <end position="216"/>
    </location>
</feature>
<feature type="domain" description="LSO1/LSO2" evidence="5">
    <location>
        <begin position="27"/>
        <end position="90"/>
    </location>
</feature>
<evidence type="ECO:0000256" key="2">
    <source>
        <dbReference type="ARBA" id="ARBA00023054"/>
    </source>
</evidence>
<dbReference type="InterPro" id="IPR010422">
    <property type="entry name" value="Ccdc124/Oxs1"/>
</dbReference>
<evidence type="ECO:0000259" key="5">
    <source>
        <dbReference type="Pfam" id="PF22048"/>
    </source>
</evidence>
<dbReference type="Pfam" id="PF06244">
    <property type="entry name" value="Ccdc124"/>
    <property type="match status" value="1"/>
</dbReference>
<evidence type="ECO:0000313" key="6">
    <source>
        <dbReference type="EMBL" id="KAG9319134.1"/>
    </source>
</evidence>
<sequence>MAPRKENSKGTSSFRISALLQDLRVFAAANERKAAAANVKNAKKAADQEAVEAADWSKGSKANKKEQEEQKRLEQLAKKREAARALEEEEKTLKSKPAKPVKGEEKKALKRTQKVEAAGDESKVVEEFSASNIDDALDLLTLTGDSTGGSGQAPVTTGKGKDVDRHPERRFKAAFAAYLDREMPILKKEHPGLRQNQMHDMLYKQFQKSPENPFNQANVLAYDANKAEEREHIDARKQEVANRLRS</sequence>
<accession>A0A9P8CV06</accession>
<evidence type="ECO:0000313" key="7">
    <source>
        <dbReference type="Proteomes" id="UP000717515"/>
    </source>
</evidence>
<proteinExistence type="inferred from homology"/>
<dbReference type="InterPro" id="IPR054413">
    <property type="entry name" value="LSO1/2"/>
</dbReference>